<dbReference type="KEGG" id="pfer:IRI77_24500"/>
<accession>A0A7S7SID5</accession>
<sequence>MLPAEGKESAPHYYLLEQYYLKNGTQAARIADYLKNGPIEASARLGVPGPRFVLEAVAAPHMPQIACISAYASIDEMRDARKKLSADSKLQAALSQWEAGDEPPYESYSEVLLEAAPYTPPLEATTPGKPRIFELRLYHSPTEKQLKALHERFAGPEIKIFHRNGIHPVLYSSTLIGPSKPNLVYLTPFDDLAAREKAWAAFGADPDWIKARAESIAKAGQISSIMQISLFKGTAYSPVR</sequence>
<keyword evidence="3" id="KW-1185">Reference proteome</keyword>
<dbReference type="EMBL" id="CP063849">
    <property type="protein sequence ID" value="QOY85959.1"/>
    <property type="molecule type" value="Genomic_DNA"/>
</dbReference>
<reference evidence="2 3" key="1">
    <citation type="submission" date="2020-10" db="EMBL/GenBank/DDBJ databases">
        <title>Complete genome sequence of Paludibaculum fermentans P105T, a facultatively anaerobic acidobacterium capable of dissimilatory Fe(III) reduction.</title>
        <authorList>
            <person name="Dedysh S.N."/>
            <person name="Beletsky A.V."/>
            <person name="Kulichevskaya I.S."/>
            <person name="Mardanov A.V."/>
            <person name="Ravin N.V."/>
        </authorList>
    </citation>
    <scope>NUCLEOTIDE SEQUENCE [LARGE SCALE GENOMIC DNA]</scope>
    <source>
        <strain evidence="2 3">P105</strain>
    </source>
</reference>
<name>A0A7S7SID5_PALFE</name>
<organism evidence="2 3">
    <name type="scientific">Paludibaculum fermentans</name>
    <dbReference type="NCBI Taxonomy" id="1473598"/>
    <lineage>
        <taxon>Bacteria</taxon>
        <taxon>Pseudomonadati</taxon>
        <taxon>Acidobacteriota</taxon>
        <taxon>Terriglobia</taxon>
        <taxon>Bryobacterales</taxon>
        <taxon>Bryobacteraceae</taxon>
        <taxon>Paludibaculum</taxon>
    </lineage>
</organism>
<proteinExistence type="predicted"/>
<dbReference type="Pfam" id="PF07978">
    <property type="entry name" value="NIPSNAP"/>
    <property type="match status" value="1"/>
</dbReference>
<protein>
    <submittedName>
        <fullName evidence="2">NIPSNAP family protein</fullName>
    </submittedName>
</protein>
<dbReference type="InterPro" id="IPR012577">
    <property type="entry name" value="NIPSNAP"/>
</dbReference>
<evidence type="ECO:0000313" key="3">
    <source>
        <dbReference type="Proteomes" id="UP000593892"/>
    </source>
</evidence>
<dbReference type="Gene3D" id="3.30.70.100">
    <property type="match status" value="2"/>
</dbReference>
<dbReference type="SUPFAM" id="SSF54909">
    <property type="entry name" value="Dimeric alpha+beta barrel"/>
    <property type="match status" value="1"/>
</dbReference>
<dbReference type="Proteomes" id="UP000593892">
    <property type="component" value="Chromosome"/>
</dbReference>
<dbReference type="InterPro" id="IPR011008">
    <property type="entry name" value="Dimeric_a/b-barrel"/>
</dbReference>
<dbReference type="AlphaFoldDB" id="A0A7S7SID5"/>
<gene>
    <name evidence="2" type="ORF">IRI77_24500</name>
</gene>
<dbReference type="RefSeq" id="WP_194447628.1">
    <property type="nucleotide sequence ID" value="NZ_CP063849.1"/>
</dbReference>
<evidence type="ECO:0000259" key="1">
    <source>
        <dbReference type="Pfam" id="PF07978"/>
    </source>
</evidence>
<feature type="domain" description="NIPSNAP" evidence="1">
    <location>
        <begin position="133"/>
        <end position="238"/>
    </location>
</feature>
<evidence type="ECO:0000313" key="2">
    <source>
        <dbReference type="EMBL" id="QOY85959.1"/>
    </source>
</evidence>